<accession>A0A914GZV0</accession>
<dbReference type="AlphaFoldDB" id="A0A914GZV0"/>
<reference evidence="3" key="1">
    <citation type="submission" date="2022-11" db="UniProtKB">
        <authorList>
            <consortium name="WormBaseParasite"/>
        </authorList>
    </citation>
    <scope>IDENTIFICATION</scope>
</reference>
<sequence length="80" mass="9086">MRQRFANADGQSPSKRTGSKPVYAARRRSSSSAALTRSFKLIKKNTTELILELRAKDECKTANLTCFCDVSNYEGWRRVL</sequence>
<dbReference type="WBParaSite" id="Gr19_v10_g12730.t1">
    <property type="protein sequence ID" value="Gr19_v10_g12730.t1"/>
    <property type="gene ID" value="Gr19_v10_g12730"/>
</dbReference>
<name>A0A914GZV0_GLORO</name>
<proteinExistence type="predicted"/>
<evidence type="ECO:0000313" key="3">
    <source>
        <dbReference type="WBParaSite" id="Gr19_v10_g12730.t1"/>
    </source>
</evidence>
<evidence type="ECO:0000256" key="1">
    <source>
        <dbReference type="SAM" id="MobiDB-lite"/>
    </source>
</evidence>
<dbReference type="Proteomes" id="UP000887572">
    <property type="component" value="Unplaced"/>
</dbReference>
<organism evidence="2 3">
    <name type="scientific">Globodera rostochiensis</name>
    <name type="common">Golden nematode worm</name>
    <name type="synonym">Heterodera rostochiensis</name>
    <dbReference type="NCBI Taxonomy" id="31243"/>
    <lineage>
        <taxon>Eukaryota</taxon>
        <taxon>Metazoa</taxon>
        <taxon>Ecdysozoa</taxon>
        <taxon>Nematoda</taxon>
        <taxon>Chromadorea</taxon>
        <taxon>Rhabditida</taxon>
        <taxon>Tylenchina</taxon>
        <taxon>Tylenchomorpha</taxon>
        <taxon>Tylenchoidea</taxon>
        <taxon>Heteroderidae</taxon>
        <taxon>Heteroderinae</taxon>
        <taxon>Globodera</taxon>
    </lineage>
</organism>
<keyword evidence="2" id="KW-1185">Reference proteome</keyword>
<feature type="region of interest" description="Disordered" evidence="1">
    <location>
        <begin position="1"/>
        <end position="30"/>
    </location>
</feature>
<evidence type="ECO:0000313" key="2">
    <source>
        <dbReference type="Proteomes" id="UP000887572"/>
    </source>
</evidence>
<protein>
    <submittedName>
        <fullName evidence="3">Uncharacterized protein</fullName>
    </submittedName>
</protein>